<keyword evidence="7" id="KW-1185">Reference proteome</keyword>
<organism evidence="6 7">
    <name type="scientific">Mycolicibacterium wolinskyi</name>
    <dbReference type="NCBI Taxonomy" id="59750"/>
    <lineage>
        <taxon>Bacteria</taxon>
        <taxon>Bacillati</taxon>
        <taxon>Actinomycetota</taxon>
        <taxon>Actinomycetes</taxon>
        <taxon>Mycobacteriales</taxon>
        <taxon>Mycobacteriaceae</taxon>
        <taxon>Mycolicibacterium</taxon>
    </lineage>
</organism>
<evidence type="ECO:0000256" key="4">
    <source>
        <dbReference type="ARBA" id="ARBA00023033"/>
    </source>
</evidence>
<dbReference type="Pfam" id="PF01494">
    <property type="entry name" value="FAD_binding_3"/>
    <property type="match status" value="2"/>
</dbReference>
<feature type="domain" description="FAD-binding" evidence="5">
    <location>
        <begin position="288"/>
        <end position="351"/>
    </location>
</feature>
<evidence type="ECO:0000313" key="6">
    <source>
        <dbReference type="EMBL" id="KWX19697.1"/>
    </source>
</evidence>
<keyword evidence="2" id="KW-0274">FAD</keyword>
<name>A0A132PBR9_9MYCO</name>
<dbReference type="RefSeq" id="WP_067859408.1">
    <property type="nucleotide sequence ID" value="NZ_LGTW01000038.1"/>
</dbReference>
<dbReference type="Gene3D" id="3.50.50.60">
    <property type="entry name" value="FAD/NAD(P)-binding domain"/>
    <property type="match status" value="1"/>
</dbReference>
<evidence type="ECO:0000256" key="3">
    <source>
        <dbReference type="ARBA" id="ARBA00023002"/>
    </source>
</evidence>
<dbReference type="SUPFAM" id="SSF51905">
    <property type="entry name" value="FAD/NAD(P)-binding domain"/>
    <property type="match status" value="1"/>
</dbReference>
<reference evidence="6 7" key="1">
    <citation type="submission" date="2015-07" db="EMBL/GenBank/DDBJ databases">
        <title>A draft genome sequence of Mycobacterium wolinskyi.</title>
        <authorList>
            <person name="de Man T.J."/>
            <person name="Perry K.A."/>
            <person name="Coulliette A.D."/>
            <person name="Jensen B."/>
            <person name="Toney N.C."/>
            <person name="Limbago B.M."/>
            <person name="Noble-Wang J."/>
        </authorList>
    </citation>
    <scope>NUCLEOTIDE SEQUENCE [LARGE SCALE GENOMIC DNA]</scope>
    <source>
        <strain evidence="6 7">CDC_01</strain>
    </source>
</reference>
<dbReference type="PANTHER" id="PTHR46972:SF1">
    <property type="entry name" value="FAD DEPENDENT OXIDOREDUCTASE DOMAIN-CONTAINING PROTEIN"/>
    <property type="match status" value="1"/>
</dbReference>
<comment type="caution">
    <text evidence="6">The sequence shown here is derived from an EMBL/GenBank/DDBJ whole genome shotgun (WGS) entry which is preliminary data.</text>
</comment>
<accession>A0A132PBR9</accession>
<dbReference type="Proteomes" id="UP000070612">
    <property type="component" value="Unassembled WGS sequence"/>
</dbReference>
<dbReference type="PATRIC" id="fig|59750.3.peg.5286"/>
<protein>
    <submittedName>
        <fullName evidence="6">FAD-dependent oxidoreductase</fullName>
    </submittedName>
</protein>
<keyword evidence="1" id="KW-0285">Flavoprotein</keyword>
<evidence type="ECO:0000313" key="7">
    <source>
        <dbReference type="Proteomes" id="UP000070612"/>
    </source>
</evidence>
<evidence type="ECO:0000256" key="1">
    <source>
        <dbReference type="ARBA" id="ARBA00022630"/>
    </source>
</evidence>
<proteinExistence type="predicted"/>
<dbReference type="STRING" id="59750.AWC31_22260"/>
<keyword evidence="3" id="KW-0560">Oxidoreductase</keyword>
<dbReference type="EMBL" id="LGTW01000038">
    <property type="protein sequence ID" value="KWX19697.1"/>
    <property type="molecule type" value="Genomic_DNA"/>
</dbReference>
<dbReference type="InterPro" id="IPR036188">
    <property type="entry name" value="FAD/NAD-bd_sf"/>
</dbReference>
<sequence length="376" mass="39623">MSLSIAIIGAGLGGLVLARSLHHRGISATVYDAEASSSARSQGGLLDIHPPTGQAALHDAGLYNAFRSLIRSGHDAKRVTDRDGTIVFDWPGSSFGARPEVDRGELRNMLITALPAGMIHWGHKATGVLAVPGQRPKVRFAAGSSVTADIVVGADGAWSRVRRSVSGVEPAYTGTCFIEIGSPPGQLPSHESAQIIGRGTLMAVAPGLGILAHHNADGTLSGYVAVNATLEQIASLDNCGQAAMRAVLAQRFERWAPALVTLVLENLGGPRLRPIYALPIAHRWNRVPGVTLIGDAAHLMSPFAGEGANLAMFDGAALARQIAVQRDDVESALSTYEHALFPRSAEVAQRSADNLRNFFGPDAPRSTVDLFVDLFS</sequence>
<feature type="domain" description="FAD-binding" evidence="5">
    <location>
        <begin position="4"/>
        <end position="166"/>
    </location>
</feature>
<dbReference type="AlphaFoldDB" id="A0A132PBR9"/>
<dbReference type="GO" id="GO:0004497">
    <property type="term" value="F:monooxygenase activity"/>
    <property type="evidence" value="ECO:0007669"/>
    <property type="project" value="UniProtKB-KW"/>
</dbReference>
<dbReference type="PANTHER" id="PTHR46972">
    <property type="entry name" value="MONOOXYGENASE ASQM-RELATED"/>
    <property type="match status" value="1"/>
</dbReference>
<dbReference type="PRINTS" id="PR00420">
    <property type="entry name" value="RNGMNOXGNASE"/>
</dbReference>
<keyword evidence="4" id="KW-0503">Monooxygenase</keyword>
<dbReference type="InterPro" id="IPR002938">
    <property type="entry name" value="FAD-bd"/>
</dbReference>
<evidence type="ECO:0000259" key="5">
    <source>
        <dbReference type="Pfam" id="PF01494"/>
    </source>
</evidence>
<gene>
    <name evidence="6" type="ORF">AFM11_34695</name>
</gene>
<evidence type="ECO:0000256" key="2">
    <source>
        <dbReference type="ARBA" id="ARBA00022827"/>
    </source>
</evidence>
<dbReference type="GO" id="GO:0071949">
    <property type="term" value="F:FAD binding"/>
    <property type="evidence" value="ECO:0007669"/>
    <property type="project" value="InterPro"/>
</dbReference>